<comment type="caution">
    <text evidence="6">The sequence shown here is derived from an EMBL/GenBank/DDBJ whole genome shotgun (WGS) entry which is preliminary data.</text>
</comment>
<keyword evidence="6" id="KW-0456">Lyase</keyword>
<evidence type="ECO:0000256" key="2">
    <source>
        <dbReference type="ARBA" id="ARBA00022723"/>
    </source>
</evidence>
<dbReference type="PIRSF" id="PIRSF015582">
    <property type="entry name" value="Cit_lyase_B"/>
    <property type="match status" value="1"/>
</dbReference>
<dbReference type="RefSeq" id="WP_310021619.1">
    <property type="nucleotide sequence ID" value="NZ_JAVDUM010000012.1"/>
</dbReference>
<evidence type="ECO:0000259" key="5">
    <source>
        <dbReference type="Pfam" id="PF03328"/>
    </source>
</evidence>
<dbReference type="EC" id="4.1.3.34" evidence="6"/>
<keyword evidence="7" id="KW-1185">Reference proteome</keyword>
<dbReference type="SUPFAM" id="SSF51621">
    <property type="entry name" value="Phosphoenolpyruvate/pyruvate domain"/>
    <property type="match status" value="1"/>
</dbReference>
<dbReference type="Pfam" id="PF03328">
    <property type="entry name" value="HpcH_HpaI"/>
    <property type="match status" value="1"/>
</dbReference>
<dbReference type="Proteomes" id="UP001259347">
    <property type="component" value="Unassembled WGS sequence"/>
</dbReference>
<evidence type="ECO:0000313" key="7">
    <source>
        <dbReference type="Proteomes" id="UP001259347"/>
    </source>
</evidence>
<dbReference type="Gene3D" id="3.20.20.60">
    <property type="entry name" value="Phosphoenolpyruvate-binding domains"/>
    <property type="match status" value="1"/>
</dbReference>
<sequence length="291" mass="29971">MSDPSLHPASPSRSGPRPRPAPSTAPDLFRTGLYVPGDRPDRFAKAAASGAELVVLDLEDAVAPERKAQAREEVIAWLATRTGDGDPAFQVRVNAGDDDDLRAVATLPTRIGVRLPKVDAVSTVAAAALLAPGRSLVALLENARGVLRAAEIAAHPAVSALALGESDLRSELGGGDPVLDHARLSALFAARAAGLPAPMASVYPAFRDIDGLLADTRRAASLGLYGRMAAHPTQLAPIAAVFRPSVAEVAWAHAVEAALASGGVQTLPDGEMVDPAMAGRARAILRHASAT</sequence>
<comment type="cofactor">
    <cofactor evidence="1">
        <name>Mg(2+)</name>
        <dbReference type="ChEBI" id="CHEBI:18420"/>
    </cofactor>
</comment>
<dbReference type="PANTHER" id="PTHR32308">
    <property type="entry name" value="LYASE BETA SUBUNIT, PUTATIVE (AFU_ORTHOLOGUE AFUA_4G13030)-RELATED"/>
    <property type="match status" value="1"/>
</dbReference>
<evidence type="ECO:0000313" key="6">
    <source>
        <dbReference type="EMBL" id="MDR6868117.1"/>
    </source>
</evidence>
<feature type="region of interest" description="Disordered" evidence="4">
    <location>
        <begin position="1"/>
        <end position="32"/>
    </location>
</feature>
<keyword evidence="2" id="KW-0479">Metal-binding</keyword>
<name>A0ABU1SGX8_9MICO</name>
<organism evidence="6 7">
    <name type="scientific">Microbacterium resistens</name>
    <dbReference type="NCBI Taxonomy" id="156977"/>
    <lineage>
        <taxon>Bacteria</taxon>
        <taxon>Bacillati</taxon>
        <taxon>Actinomycetota</taxon>
        <taxon>Actinomycetes</taxon>
        <taxon>Micrococcales</taxon>
        <taxon>Microbacteriaceae</taxon>
        <taxon>Microbacterium</taxon>
    </lineage>
</organism>
<protein>
    <submittedName>
        <fullName evidence="6">Citrate lyase subunit beta/citryl-CoA lyase</fullName>
        <ecNumber evidence="6">4.1.3.34</ecNumber>
    </submittedName>
</protein>
<dbReference type="GO" id="GO:0008816">
    <property type="term" value="F:citryl-CoA lyase activity"/>
    <property type="evidence" value="ECO:0007669"/>
    <property type="project" value="UniProtKB-EC"/>
</dbReference>
<accession>A0ABU1SGX8</accession>
<dbReference type="InterPro" id="IPR015813">
    <property type="entry name" value="Pyrv/PenolPyrv_kinase-like_dom"/>
</dbReference>
<evidence type="ECO:0000256" key="1">
    <source>
        <dbReference type="ARBA" id="ARBA00001946"/>
    </source>
</evidence>
<evidence type="ECO:0000256" key="3">
    <source>
        <dbReference type="ARBA" id="ARBA00022842"/>
    </source>
</evidence>
<dbReference type="InterPro" id="IPR011206">
    <property type="entry name" value="Citrate_lyase_beta/mcl1/mcl2"/>
</dbReference>
<feature type="domain" description="HpcH/HpaI aldolase/citrate lyase" evidence="5">
    <location>
        <begin position="30"/>
        <end position="232"/>
    </location>
</feature>
<keyword evidence="3" id="KW-0460">Magnesium</keyword>
<gene>
    <name evidence="6" type="ORF">J2Y69_002728</name>
</gene>
<dbReference type="EMBL" id="JAVDUM010000012">
    <property type="protein sequence ID" value="MDR6868117.1"/>
    <property type="molecule type" value="Genomic_DNA"/>
</dbReference>
<dbReference type="InterPro" id="IPR040442">
    <property type="entry name" value="Pyrv_kinase-like_dom_sf"/>
</dbReference>
<proteinExistence type="predicted"/>
<evidence type="ECO:0000256" key="4">
    <source>
        <dbReference type="SAM" id="MobiDB-lite"/>
    </source>
</evidence>
<dbReference type="InterPro" id="IPR005000">
    <property type="entry name" value="Aldolase/citrate-lyase_domain"/>
</dbReference>
<reference evidence="6 7" key="1">
    <citation type="submission" date="2023-07" db="EMBL/GenBank/DDBJ databases">
        <title>Sorghum-associated microbial communities from plants grown in Nebraska, USA.</title>
        <authorList>
            <person name="Schachtman D."/>
        </authorList>
    </citation>
    <scope>NUCLEOTIDE SEQUENCE [LARGE SCALE GENOMIC DNA]</scope>
    <source>
        <strain evidence="6 7">2980</strain>
    </source>
</reference>
<dbReference type="PANTHER" id="PTHR32308:SF10">
    <property type="entry name" value="CITRATE LYASE SUBUNIT BETA"/>
    <property type="match status" value="1"/>
</dbReference>